<dbReference type="InterPro" id="IPR007814">
    <property type="entry name" value="PaaA_PaaC"/>
</dbReference>
<dbReference type="PIRSF" id="PIRSF037834">
    <property type="entry name" value="PA_CoA_Oase3"/>
    <property type="match status" value="1"/>
</dbReference>
<accession>A0A2W7IS83</accession>
<dbReference type="EMBL" id="QKYV01000003">
    <property type="protein sequence ID" value="PZW41523.1"/>
    <property type="molecule type" value="Genomic_DNA"/>
</dbReference>
<name>A0A2W7IS83_9FLAO</name>
<dbReference type="GO" id="GO:0005829">
    <property type="term" value="C:cytosol"/>
    <property type="evidence" value="ECO:0007669"/>
    <property type="project" value="TreeGrafter"/>
</dbReference>
<dbReference type="FunFam" id="1.20.1260.10:FF:000012">
    <property type="entry name" value="1,2-phenylacetyl-CoA epoxidase, subunit C"/>
    <property type="match status" value="1"/>
</dbReference>
<dbReference type="Pfam" id="PF05138">
    <property type="entry name" value="PaaA_PaaC"/>
    <property type="match status" value="1"/>
</dbReference>
<dbReference type="InterPro" id="IPR009078">
    <property type="entry name" value="Ferritin-like_SF"/>
</dbReference>
<dbReference type="InterPro" id="IPR011882">
    <property type="entry name" value="PaaC"/>
</dbReference>
<reference evidence="1 2" key="1">
    <citation type="submission" date="2018-06" db="EMBL/GenBank/DDBJ databases">
        <title>Genomic Encyclopedia of Archaeal and Bacterial Type Strains, Phase II (KMG-II): from individual species to whole genera.</title>
        <authorList>
            <person name="Goeker M."/>
        </authorList>
    </citation>
    <scope>NUCLEOTIDE SEQUENCE [LARGE SCALE GENOMIC DNA]</scope>
    <source>
        <strain evidence="1 2">DSM 15361</strain>
    </source>
</reference>
<sequence length="250" mass="29093">MNNNFIKYLYGIADNSLILGQRLGELTGHAPSLEVDIALTNISLDLFGQVRSYFQYAAQLSEDDITEDDLAFLRTEREYLNVLLVEQPNTDFAYTIARQFLFDHFHMLLMTEMQKSKDETLVAIAKKSIKEVSYHKRFSSDWIKRLGDGTEESKQRIQKAVNDLWRFTDELFHTTEADEAMIKEGIAVDVKMLKDVYYKNVNEVLETATLEVPELKYFQKGGKEGIHSEHMGFLLNDMQYMQRTYPGMKW</sequence>
<dbReference type="PANTHER" id="PTHR30458">
    <property type="entry name" value="PHENYLACETIC ACID DEGRADATION PROTEIN PAA"/>
    <property type="match status" value="1"/>
</dbReference>
<proteinExistence type="predicted"/>
<evidence type="ECO:0000313" key="2">
    <source>
        <dbReference type="Proteomes" id="UP000249542"/>
    </source>
</evidence>
<dbReference type="Gene3D" id="1.20.1260.10">
    <property type="match status" value="1"/>
</dbReference>
<dbReference type="AlphaFoldDB" id="A0A2W7IS83"/>
<keyword evidence="2" id="KW-1185">Reference proteome</keyword>
<dbReference type="NCBIfam" id="TIGR02158">
    <property type="entry name" value="PA_CoA_Oxy3"/>
    <property type="match status" value="1"/>
</dbReference>
<organism evidence="1 2">
    <name type="scientific">Mesonia algae</name>
    <dbReference type="NCBI Taxonomy" id="213248"/>
    <lineage>
        <taxon>Bacteria</taxon>
        <taxon>Pseudomonadati</taxon>
        <taxon>Bacteroidota</taxon>
        <taxon>Flavobacteriia</taxon>
        <taxon>Flavobacteriales</taxon>
        <taxon>Flavobacteriaceae</taxon>
        <taxon>Mesonia</taxon>
    </lineage>
</organism>
<comment type="caution">
    <text evidence="1">The sequence shown here is derived from an EMBL/GenBank/DDBJ whole genome shotgun (WGS) entry which is preliminary data.</text>
</comment>
<gene>
    <name evidence="1" type="ORF">LX95_01203</name>
</gene>
<dbReference type="Proteomes" id="UP000249542">
    <property type="component" value="Unassembled WGS sequence"/>
</dbReference>
<dbReference type="GO" id="GO:0010124">
    <property type="term" value="P:phenylacetate catabolic process"/>
    <property type="evidence" value="ECO:0007669"/>
    <property type="project" value="InterPro"/>
</dbReference>
<dbReference type="SUPFAM" id="SSF47240">
    <property type="entry name" value="Ferritin-like"/>
    <property type="match status" value="1"/>
</dbReference>
<dbReference type="RefSeq" id="WP_111540529.1">
    <property type="nucleotide sequence ID" value="NZ_QKYV01000003.1"/>
</dbReference>
<dbReference type="PANTHER" id="PTHR30458:SF0">
    <property type="entry name" value="1,2-PHENYLACETYL-COA EPOXIDASE, SUBUNIT C"/>
    <property type="match status" value="1"/>
</dbReference>
<dbReference type="InterPro" id="IPR012347">
    <property type="entry name" value="Ferritin-like"/>
</dbReference>
<protein>
    <submittedName>
        <fullName evidence="1">Ring-1,2-phenylacetyl-CoA epoxidase subunit PaaC</fullName>
    </submittedName>
</protein>
<dbReference type="InterPro" id="IPR052703">
    <property type="entry name" value="Aromatic_CoA_ox/epox"/>
</dbReference>
<evidence type="ECO:0000313" key="1">
    <source>
        <dbReference type="EMBL" id="PZW41523.1"/>
    </source>
</evidence>